<dbReference type="AlphaFoldDB" id="A0A2S5DM76"/>
<feature type="region of interest" description="Disordered" evidence="1">
    <location>
        <begin position="131"/>
        <end position="178"/>
    </location>
</feature>
<feature type="compositionally biased region" description="Acidic residues" evidence="1">
    <location>
        <begin position="11"/>
        <end position="23"/>
    </location>
</feature>
<feature type="compositionally biased region" description="Low complexity" evidence="1">
    <location>
        <begin position="133"/>
        <end position="147"/>
    </location>
</feature>
<evidence type="ECO:0000313" key="2">
    <source>
        <dbReference type="EMBL" id="POZ80194.1"/>
    </source>
</evidence>
<feature type="region of interest" description="Disordered" evidence="1">
    <location>
        <begin position="199"/>
        <end position="242"/>
    </location>
</feature>
<protein>
    <submittedName>
        <fullName evidence="2">Uncharacterized protein</fullName>
    </submittedName>
</protein>
<organism evidence="2 3">
    <name type="scientific">Burkholderia contaminans</name>
    <dbReference type="NCBI Taxonomy" id="488447"/>
    <lineage>
        <taxon>Bacteria</taxon>
        <taxon>Pseudomonadati</taxon>
        <taxon>Pseudomonadota</taxon>
        <taxon>Betaproteobacteria</taxon>
        <taxon>Burkholderiales</taxon>
        <taxon>Burkholderiaceae</taxon>
        <taxon>Burkholderia</taxon>
        <taxon>Burkholderia cepacia complex</taxon>
    </lineage>
</organism>
<feature type="region of interest" description="Disordered" evidence="1">
    <location>
        <begin position="1"/>
        <end position="46"/>
    </location>
</feature>
<evidence type="ECO:0000256" key="1">
    <source>
        <dbReference type="SAM" id="MobiDB-lite"/>
    </source>
</evidence>
<dbReference type="Proteomes" id="UP000238655">
    <property type="component" value="Unassembled WGS sequence"/>
</dbReference>
<name>A0A2S5DM76_9BURK</name>
<sequence length="443" mass="47295">MGWLRNSRGEGEDEPFDQSDDPSDVPPPSDEPEAGNAKSASPATSVPDLHLPAELHLLRDLLATNAWSDGGAAGMVQWTMIESEIRNALDIGLGNDVQNLWRQYAPADHQGLDSILADRARTRQQLNIEREAQPAAFPATAGNAGASAGAGVGQGSASAAAGTTAGATNGQAGMSPAEPLKPIFQDFIDVESKIIPNSPFADPYKTPNWPEGWPMPPRPANSKDDAPSPQTAPQTATQPGATDLLSKAVSLPFGLLGGTGSLIAGSLKALSGTAKSFYVKNRINGYHVLGSQLEDSAERISNLAAGLRKDGLGDMLQRMKAEGRPAKEIFEGMRPGGRFEEYADGFANLMADKSFAQRYDDLLKEVRVFDQKASRYAKTGMELNEDFSEVIDKTVGRVSEATEGFPSKVGEAFEHLQDMVRDIGERIAKMVSRLLNRFSPSAA</sequence>
<dbReference type="EMBL" id="PQVP01000006">
    <property type="protein sequence ID" value="POZ80194.1"/>
    <property type="molecule type" value="Genomic_DNA"/>
</dbReference>
<accession>A0A2S5DM76</accession>
<feature type="compositionally biased region" description="Low complexity" evidence="1">
    <location>
        <begin position="227"/>
        <end position="242"/>
    </location>
</feature>
<dbReference type="RefSeq" id="WP_105750017.1">
    <property type="nucleotide sequence ID" value="NZ_PQVP01000006.1"/>
</dbReference>
<feature type="compositionally biased region" description="Low complexity" evidence="1">
    <location>
        <begin position="155"/>
        <end position="173"/>
    </location>
</feature>
<comment type="caution">
    <text evidence="2">The sequence shown here is derived from an EMBL/GenBank/DDBJ whole genome shotgun (WGS) entry which is preliminary data.</text>
</comment>
<gene>
    <name evidence="2" type="ORF">C3743_40155</name>
</gene>
<evidence type="ECO:0000313" key="3">
    <source>
        <dbReference type="Proteomes" id="UP000238655"/>
    </source>
</evidence>
<reference evidence="2 3" key="1">
    <citation type="submission" date="2018-01" db="EMBL/GenBank/DDBJ databases">
        <title>Successful Treatment of Persistent Burkholderia cepacia Bacteremia with Ceftazidime-Avibactam.</title>
        <authorList>
            <person name="Tamma P."/>
            <person name="Fan Y."/>
            <person name="Bergman Y."/>
            <person name="Sick-Samuels A."/>
            <person name="Hsu A."/>
            <person name="Timp W."/>
            <person name="Simner P."/>
        </authorList>
    </citation>
    <scope>NUCLEOTIDE SEQUENCE [LARGE SCALE GENOMIC DNA]</scope>
    <source>
        <strain evidence="2 3">170816</strain>
    </source>
</reference>
<proteinExistence type="predicted"/>